<reference evidence="19 20" key="1">
    <citation type="submission" date="2016-08" db="EMBL/GenBank/DDBJ databases">
        <authorList>
            <person name="Seilhamer J.J."/>
        </authorList>
    </citation>
    <scope>NUCLEOTIDE SEQUENCE [LARGE SCALE GENOMIC DNA]</scope>
    <source>
        <strain evidence="19 20">KCTC 42603</strain>
    </source>
</reference>
<keyword evidence="10 15" id="KW-0238">DNA-binding</keyword>
<dbReference type="InterPro" id="IPR004586">
    <property type="entry name" value="RecB"/>
</dbReference>
<dbReference type="SUPFAM" id="SSF52540">
    <property type="entry name" value="P-loop containing nucleoside triphosphate hydrolases"/>
    <property type="match status" value="1"/>
</dbReference>
<evidence type="ECO:0000256" key="16">
    <source>
        <dbReference type="PROSITE-ProRule" id="PRU00560"/>
    </source>
</evidence>
<feature type="binding site" evidence="15">
    <location>
        <position position="961"/>
    </location>
    <ligand>
        <name>Mg(2+)</name>
        <dbReference type="ChEBI" id="CHEBI:18420"/>
    </ligand>
</feature>
<evidence type="ECO:0000256" key="14">
    <source>
        <dbReference type="ARBA" id="ARBA00048988"/>
    </source>
</evidence>
<evidence type="ECO:0000256" key="2">
    <source>
        <dbReference type="ARBA" id="ARBA00022723"/>
    </source>
</evidence>
<dbReference type="GO" id="GO:0005524">
    <property type="term" value="F:ATP binding"/>
    <property type="evidence" value="ECO:0007669"/>
    <property type="project" value="UniProtKB-UniRule"/>
</dbReference>
<dbReference type="SUPFAM" id="SSF52980">
    <property type="entry name" value="Restriction endonuclease-like"/>
    <property type="match status" value="1"/>
</dbReference>
<dbReference type="GO" id="GO:0008854">
    <property type="term" value="F:exodeoxyribonuclease V activity"/>
    <property type="evidence" value="ECO:0007669"/>
    <property type="project" value="UniProtKB-EC"/>
</dbReference>
<evidence type="ECO:0000256" key="12">
    <source>
        <dbReference type="ARBA" id="ARBA00023235"/>
    </source>
</evidence>
<comment type="catalytic activity">
    <reaction evidence="15">
        <text>Exonucleolytic cleavage (in the presence of ATP) in either 5'- to 3'- or 3'- to 5'-direction to yield 5'-phosphooligonucleotides.</text>
        <dbReference type="EC" id="3.1.11.5"/>
    </reaction>
</comment>
<evidence type="ECO:0000256" key="1">
    <source>
        <dbReference type="ARBA" id="ARBA00022722"/>
    </source>
</evidence>
<dbReference type="GO" id="GO:0043138">
    <property type="term" value="F:3'-5' DNA helicase activity"/>
    <property type="evidence" value="ECO:0007669"/>
    <property type="project" value="UniProtKB-UniRule"/>
</dbReference>
<keyword evidence="2 15" id="KW-0479">Metal-binding</keyword>
<dbReference type="GO" id="GO:0003677">
    <property type="term" value="F:DNA binding"/>
    <property type="evidence" value="ECO:0007669"/>
    <property type="project" value="UniProtKB-UniRule"/>
</dbReference>
<evidence type="ECO:0000313" key="20">
    <source>
        <dbReference type="Proteomes" id="UP000175691"/>
    </source>
</evidence>
<feature type="binding site" evidence="15">
    <location>
        <position position="1077"/>
    </location>
    <ligand>
        <name>Mg(2+)</name>
        <dbReference type="ChEBI" id="CHEBI:18420"/>
    </ligand>
</feature>
<dbReference type="InterPro" id="IPR014016">
    <property type="entry name" value="UvrD-like_ATP-bd"/>
</dbReference>
<dbReference type="GO" id="GO:0009338">
    <property type="term" value="C:exodeoxyribonuclease V complex"/>
    <property type="evidence" value="ECO:0007669"/>
    <property type="project" value="TreeGrafter"/>
</dbReference>
<dbReference type="PROSITE" id="PS51217">
    <property type="entry name" value="UVRD_HELICASE_CTER"/>
    <property type="match status" value="1"/>
</dbReference>
<dbReference type="InterPro" id="IPR027417">
    <property type="entry name" value="P-loop_NTPase"/>
</dbReference>
<dbReference type="Proteomes" id="UP000175691">
    <property type="component" value="Unassembled WGS sequence"/>
</dbReference>
<evidence type="ECO:0000256" key="11">
    <source>
        <dbReference type="ARBA" id="ARBA00023204"/>
    </source>
</evidence>
<dbReference type="EC" id="3.1.11.5" evidence="15"/>
<comment type="caution">
    <text evidence="19">The sequence shown here is derived from an EMBL/GenBank/DDBJ whole genome shotgun (WGS) entry which is preliminary data.</text>
</comment>
<organism evidence="19 20">
    <name type="scientific">Alteromonas confluentis</name>
    <dbReference type="NCBI Taxonomy" id="1656094"/>
    <lineage>
        <taxon>Bacteria</taxon>
        <taxon>Pseudomonadati</taxon>
        <taxon>Pseudomonadota</taxon>
        <taxon>Gammaproteobacteria</taxon>
        <taxon>Alteromonadales</taxon>
        <taxon>Alteromonadaceae</taxon>
        <taxon>Alteromonas/Salinimonas group</taxon>
        <taxon>Alteromonas</taxon>
    </lineage>
</organism>
<dbReference type="EC" id="5.6.2.4" evidence="15"/>
<keyword evidence="3 15" id="KW-0547">Nucleotide-binding</keyword>
<dbReference type="InterPro" id="IPR000212">
    <property type="entry name" value="DNA_helicase_UvrD/REP"/>
</dbReference>
<accession>A0A1E7ZBK3</accession>
<proteinExistence type="inferred from homology"/>
<dbReference type="Gene3D" id="1.10.3170.10">
    <property type="entry name" value="Recbcd, chain B, domain 2"/>
    <property type="match status" value="1"/>
</dbReference>
<keyword evidence="20" id="KW-1185">Reference proteome</keyword>
<comment type="subunit">
    <text evidence="15">Heterotrimer of RecB, RecC and RecD. All subunits contribute to DNA-binding. Interacts with RecA.</text>
</comment>
<dbReference type="HAMAP" id="MF_01485">
    <property type="entry name" value="RecB"/>
    <property type="match status" value="1"/>
</dbReference>
<keyword evidence="9 15" id="KW-0460">Magnesium</keyword>
<keyword evidence="7 15" id="KW-0269">Exonuclease</keyword>
<feature type="domain" description="UvrD-like helicase C-terminal" evidence="18">
    <location>
        <begin position="496"/>
        <end position="753"/>
    </location>
</feature>
<dbReference type="GO" id="GO:0005829">
    <property type="term" value="C:cytosol"/>
    <property type="evidence" value="ECO:0007669"/>
    <property type="project" value="TreeGrafter"/>
</dbReference>
<comment type="cofactor">
    <cofactor evidence="15">
        <name>Mg(2+)</name>
        <dbReference type="ChEBI" id="CHEBI:18420"/>
    </cofactor>
    <text evidence="15">Binds 1 Mg(2+) ion per subunit.</text>
</comment>
<dbReference type="Gene3D" id="1.10.486.10">
    <property type="entry name" value="PCRA, domain 4"/>
    <property type="match status" value="1"/>
</dbReference>
<dbReference type="InterPro" id="IPR011335">
    <property type="entry name" value="Restrct_endonuc-II-like"/>
</dbReference>
<keyword evidence="12 15" id="KW-0413">Isomerase</keyword>
<evidence type="ECO:0000256" key="5">
    <source>
        <dbReference type="ARBA" id="ARBA00022801"/>
    </source>
</evidence>
<feature type="region of interest" description="Nuclease activity, interacts with RecD and RecA" evidence="15">
    <location>
        <begin position="905"/>
        <end position="1192"/>
    </location>
</feature>
<dbReference type="AlphaFoldDB" id="A0A1E7ZBK3"/>
<keyword evidence="6 15" id="KW-0347">Helicase</keyword>
<evidence type="ECO:0000256" key="9">
    <source>
        <dbReference type="ARBA" id="ARBA00022842"/>
    </source>
</evidence>
<evidence type="ECO:0000256" key="3">
    <source>
        <dbReference type="ARBA" id="ARBA00022741"/>
    </source>
</evidence>
<feature type="binding site" evidence="15">
    <location>
        <position position="1090"/>
    </location>
    <ligand>
        <name>Mg(2+)</name>
        <dbReference type="ChEBI" id="CHEBI:18420"/>
    </ligand>
</feature>
<evidence type="ECO:0000256" key="13">
    <source>
        <dbReference type="ARBA" id="ARBA00034617"/>
    </source>
</evidence>
<evidence type="ECO:0000256" key="10">
    <source>
        <dbReference type="ARBA" id="ARBA00023125"/>
    </source>
</evidence>
<comment type="catalytic activity">
    <reaction evidence="13 15">
        <text>Couples ATP hydrolysis with the unwinding of duplex DNA by translocating in the 3'-5' direction.</text>
        <dbReference type="EC" id="5.6.2.4"/>
    </reaction>
</comment>
<dbReference type="PROSITE" id="PS51198">
    <property type="entry name" value="UVRD_HELICASE_ATP_BIND"/>
    <property type="match status" value="1"/>
</dbReference>
<dbReference type="Pfam" id="PF13361">
    <property type="entry name" value="UvrD_C"/>
    <property type="match status" value="1"/>
</dbReference>
<keyword evidence="5 15" id="KW-0378">Hydrolase</keyword>
<dbReference type="NCBIfam" id="TIGR00609">
    <property type="entry name" value="recB"/>
    <property type="match status" value="1"/>
</dbReference>
<dbReference type="InterPro" id="IPR038726">
    <property type="entry name" value="PDDEXK_AddAB-type"/>
</dbReference>
<evidence type="ECO:0000256" key="8">
    <source>
        <dbReference type="ARBA" id="ARBA00022840"/>
    </source>
</evidence>
<evidence type="ECO:0000259" key="18">
    <source>
        <dbReference type="PROSITE" id="PS51217"/>
    </source>
</evidence>
<dbReference type="PANTHER" id="PTHR11070">
    <property type="entry name" value="UVRD / RECB / PCRA DNA HELICASE FAMILY MEMBER"/>
    <property type="match status" value="1"/>
</dbReference>
<feature type="active site" description="For nuclease activity" evidence="15">
    <location>
        <position position="1090"/>
    </location>
</feature>
<evidence type="ECO:0000259" key="17">
    <source>
        <dbReference type="PROSITE" id="PS51198"/>
    </source>
</evidence>
<dbReference type="GO" id="GO:0016887">
    <property type="term" value="F:ATP hydrolysis activity"/>
    <property type="evidence" value="ECO:0007669"/>
    <property type="project" value="RHEA"/>
</dbReference>
<evidence type="ECO:0000256" key="4">
    <source>
        <dbReference type="ARBA" id="ARBA00022763"/>
    </source>
</evidence>
<evidence type="ECO:0000256" key="6">
    <source>
        <dbReference type="ARBA" id="ARBA00022806"/>
    </source>
</evidence>
<dbReference type="InterPro" id="IPR014017">
    <property type="entry name" value="DNA_helicase_UvrD-like_C"/>
</dbReference>
<dbReference type="EMBL" id="MDHN01000021">
    <property type="protein sequence ID" value="OFC70880.1"/>
    <property type="molecule type" value="Genomic_DNA"/>
</dbReference>
<dbReference type="Pfam" id="PF12705">
    <property type="entry name" value="PDDEXK_1"/>
    <property type="match status" value="1"/>
</dbReference>
<comment type="domain">
    <text evidence="15">The C-terminal domain has nuclease activity and interacts with RecD. It interacts with RecA, facilitating its loading onto ssDNA.</text>
</comment>
<evidence type="ECO:0000256" key="7">
    <source>
        <dbReference type="ARBA" id="ARBA00022839"/>
    </source>
</evidence>
<comment type="miscellaneous">
    <text evidence="15">In the RecBCD complex, RecB has a slow 3'-5' helicase, an exonuclease activity and loads RecA onto ssDNA, RecD has a fast 5'-3' helicase activity, while RecC stimulates the ATPase and processivity of the RecB helicase and contributes to recognition of the Chi site.</text>
</comment>
<comment type="function">
    <text evidence="15">A helicase/nuclease that prepares dsDNA breaks (DSB) for recombinational DNA repair. Binds to DSBs and unwinds DNA via a highly rapid and processive ATP-dependent bidirectional helicase activity. Unwinds dsDNA until it encounters a Chi (crossover hotspot instigator) sequence from the 3' direction. Cuts ssDNA a few nucleotides 3' to the Chi site. The properties and activities of the enzyme are changed at Chi. The Chi-altered holoenzyme produces a long 3'-ssDNA overhang and facilitates RecA-binding to the ssDNA for homologous DNA recombination and repair. Holoenzyme degrades any linearized DNA that is unable to undergo homologous recombination. In the holoenzyme this subunit contributes ATPase, 3'-5' helicase, exonuclease activity and loads RecA onto ssDNA.</text>
</comment>
<keyword evidence="4 15" id="KW-0227">DNA damage</keyword>
<dbReference type="InterPro" id="IPR011604">
    <property type="entry name" value="PDDEXK-like_dom_sf"/>
</dbReference>
<keyword evidence="11 15" id="KW-0234">DNA repair</keyword>
<dbReference type="CDD" id="cd22352">
    <property type="entry name" value="RecB_C-like"/>
    <property type="match status" value="1"/>
</dbReference>
<dbReference type="PANTHER" id="PTHR11070:SF23">
    <property type="entry name" value="RECBCD ENZYME SUBUNIT RECB"/>
    <property type="match status" value="1"/>
</dbReference>
<dbReference type="STRING" id="1656094.BFC18_10540"/>
<comment type="catalytic activity">
    <reaction evidence="14 15">
        <text>ATP + H2O = ADP + phosphate + H(+)</text>
        <dbReference type="Rhea" id="RHEA:13065"/>
        <dbReference type="ChEBI" id="CHEBI:15377"/>
        <dbReference type="ChEBI" id="CHEBI:15378"/>
        <dbReference type="ChEBI" id="CHEBI:30616"/>
        <dbReference type="ChEBI" id="CHEBI:43474"/>
        <dbReference type="ChEBI" id="CHEBI:456216"/>
        <dbReference type="EC" id="5.6.2.4"/>
    </reaction>
</comment>
<dbReference type="RefSeq" id="WP_070125272.1">
    <property type="nucleotide sequence ID" value="NZ_MDHN01000021.1"/>
</dbReference>
<comment type="similarity">
    <text evidence="15">Belongs to the helicase family. UvrD subfamily.</text>
</comment>
<sequence length="1192" mass="133767">MSDMNQAFQTLDVAAMPLRGRHLIEASAGTGKTFNITRIYLRLLLEKKLTIQQILVMTFTKAATEEIRGRIGETLRDAVKLWHKVSADPSALDDVDAFFSGLYRIAPAEEGLQILEAAMLELDEASVFTIHGFCNHVLSQQAFASGSPMSLSLETDTSELWEQAAADWIRTLVVVPEKYALLTEKGWHVPGNFIGAFGKPLRGDLTPKYADAASIADNYESAITLLRHQFLPGFPHHVQAAQEVEPIVMGKIAGHKNEAQWREEWQAMMAYLSQGELLVAEKSVTDALNGSRGYMKDATAKPVLVAVKTFVTGLSDELKKVDALKEKNETLLPIHTLIADGFQYIRRHVAEAKRKLGIVDFDDLIRLLADKLDSEDSTLRTVLRQLYPVALVDEFQDTDACQYRILSAVYPRSSDALTLMMIGDPKQAIYGFRGGDIFTYLQAGEGADFRWVMDTNWRSTANMVTAYNRVFHGAPLNEAPEDVFGYGIRYEKVNSTAHAKAAKEVFEDPAERRAMNYVVLEQEEGEPSTKPYLSRKLADWMSDEILRLLSDARFNGKPVEPADIAILVRSGAEADIVQRSLKRNDLGAVFLSTKTSLFASEEASDLYRVLDGIWHSEQLARLSAALASPLLGYEHEKLVAMLHDEDDVLWEACMAEVSALRAMWVKQGCMAVVLTLLRQHFAVTDDNTERHLTNYMHLAEVLEKQASATPQPEQLLIWLHRQLENAGDNEEHIQRLESDARLIQLITQHGSKGLEYPIVFVPFASIYKDPGRANKSLMDFYQFNDPATRQQVLQLGHSEEAEALVRKEGEAEAMRLLYVAITRAAHRCYLGIAEFDNARKSSIAAALGLTDAVNWHGAISKVEQEGEHTLFLPGHITPEATGERSIDGAPPALKLSQFTGTVEDAWRLYSFTALTRQQVAVKHTQRDEEIADVVVETVAVNDTLPFRFTLEKGASAGNLLHDMLEVTDFSAPDWSESRSLANRLALTDEDYTQLCDWMNEVLSTPLNNGATEVCMHDLPLEHTLREAEFYFPVKQANWWALSRILTAHRQQVNGDNAQPVPKISRPMLEGMMHGFIDLIFEHDGKYYVADYKSTHLGNDMAHYQFAQLARNNQHHLYDLQYLLYALALHRYLKNGLQGYQPQQHFGGVFYLYLRGMHPDNAHSEGVFYTPVDMATLEALDNAFNGEAVEELS</sequence>
<feature type="domain" description="UvrD-like helicase ATP-binding" evidence="17">
    <location>
        <begin position="5"/>
        <end position="460"/>
    </location>
</feature>
<dbReference type="GO" id="GO:0000724">
    <property type="term" value="P:double-strand break repair via homologous recombination"/>
    <property type="evidence" value="ECO:0007669"/>
    <property type="project" value="UniProtKB-UniRule"/>
</dbReference>
<dbReference type="Pfam" id="PF00580">
    <property type="entry name" value="UvrD-helicase"/>
    <property type="match status" value="1"/>
</dbReference>
<dbReference type="GO" id="GO:0000287">
    <property type="term" value="F:magnesium ion binding"/>
    <property type="evidence" value="ECO:0007669"/>
    <property type="project" value="UniProtKB-UniRule"/>
</dbReference>
<keyword evidence="1 15" id="KW-0540">Nuclease</keyword>
<feature type="binding site" evidence="16">
    <location>
        <begin position="26"/>
        <end position="33"/>
    </location>
    <ligand>
        <name>ATP</name>
        <dbReference type="ChEBI" id="CHEBI:30616"/>
    </ligand>
</feature>
<feature type="region of interest" description="DNA-binding and helicase activity, interacts with RecC" evidence="15">
    <location>
        <begin position="1"/>
        <end position="877"/>
    </location>
</feature>
<protein>
    <recommendedName>
        <fullName evidence="15">RecBCD enzyme subunit RecB</fullName>
        <ecNumber evidence="15">3.1.11.5</ecNumber>
        <ecNumber evidence="15">5.6.2.4</ecNumber>
    </recommendedName>
    <alternativeName>
        <fullName evidence="15">DNA 3'-5' helicase subunit RecB</fullName>
    </alternativeName>
    <alternativeName>
        <fullName evidence="15">Exonuclease V subunit RecB</fullName>
        <shortName evidence="15">ExoV subunit RecB</shortName>
    </alternativeName>
    <alternativeName>
        <fullName evidence="15">Helicase/nuclease RecBCD subunit RecB</fullName>
    </alternativeName>
</protein>
<name>A0A1E7ZBK3_9ALTE</name>
<evidence type="ECO:0000256" key="15">
    <source>
        <dbReference type="HAMAP-Rule" id="MF_01485"/>
    </source>
</evidence>
<gene>
    <name evidence="15" type="primary">recB</name>
    <name evidence="19" type="ORF">BFC18_10540</name>
</gene>
<keyword evidence="8 15" id="KW-0067">ATP-binding</keyword>
<dbReference type="Gene3D" id="3.90.320.10">
    <property type="match status" value="1"/>
</dbReference>
<dbReference type="Gene3D" id="3.40.50.300">
    <property type="entry name" value="P-loop containing nucleotide triphosphate hydrolases"/>
    <property type="match status" value="2"/>
</dbReference>
<evidence type="ECO:0000313" key="19">
    <source>
        <dbReference type="EMBL" id="OFC70880.1"/>
    </source>
</evidence>
<comment type="domain">
    <text evidence="15">The N-terminal DNA-binding domain is a ssDNA-dependent ATPase and has ATP-dependent 3'-5' helicase function. This domain interacts with RecC.</text>
</comment>